<sequence>MSRREWAGVNENLHRICHDVRFDLEKEESSYKLYRLCENFARRTGDRELEVKLQRRFAGAWADGFLHSPSTSMRKLKNKNIYNILLPQTRYKDFLRSIDERQIDRNFLIKILYILAGVVVGLFFLFIAYVTSVLVVNVLRCIWYSYNSHSKRDVSSWVKKGQRKHDYIVSEALIDDSGVKNYLFSRDEKANWEFLLDETIDWFARQKKTDDLIICKLNMDMASNGEKRQTNNATCQTQANSPTSPRTCFLKEIPYCMNKDVIINECYLNSASLACIEITNEDNDEIK</sequence>
<protein>
    <submittedName>
        <fullName evidence="2">Uncharacterized protein</fullName>
    </submittedName>
</protein>
<dbReference type="KEGG" id="clec:106669349"/>
<keyword evidence="1" id="KW-0472">Membrane</keyword>
<dbReference type="GeneID" id="106669349"/>
<feature type="transmembrane region" description="Helical" evidence="1">
    <location>
        <begin position="111"/>
        <end position="139"/>
    </location>
</feature>
<keyword evidence="3" id="KW-1185">Reference proteome</keyword>
<name>A0A8I6SH13_CIMLE</name>
<dbReference type="RefSeq" id="XP_024081122.1">
    <property type="nucleotide sequence ID" value="XM_024225354.1"/>
</dbReference>
<organism evidence="2 3">
    <name type="scientific">Cimex lectularius</name>
    <name type="common">Bed bug</name>
    <name type="synonym">Acanthia lectularia</name>
    <dbReference type="NCBI Taxonomy" id="79782"/>
    <lineage>
        <taxon>Eukaryota</taxon>
        <taxon>Metazoa</taxon>
        <taxon>Ecdysozoa</taxon>
        <taxon>Arthropoda</taxon>
        <taxon>Hexapoda</taxon>
        <taxon>Insecta</taxon>
        <taxon>Pterygota</taxon>
        <taxon>Neoptera</taxon>
        <taxon>Paraneoptera</taxon>
        <taxon>Hemiptera</taxon>
        <taxon>Heteroptera</taxon>
        <taxon>Panheteroptera</taxon>
        <taxon>Cimicomorpha</taxon>
        <taxon>Cimicidae</taxon>
        <taxon>Cimex</taxon>
    </lineage>
</organism>
<reference evidence="2" key="1">
    <citation type="submission" date="2022-01" db="UniProtKB">
        <authorList>
            <consortium name="EnsemblMetazoa"/>
        </authorList>
    </citation>
    <scope>IDENTIFICATION</scope>
</reference>
<evidence type="ECO:0000313" key="2">
    <source>
        <dbReference type="EnsemblMetazoa" id="XP_024081122.1"/>
    </source>
</evidence>
<evidence type="ECO:0000313" key="3">
    <source>
        <dbReference type="Proteomes" id="UP000494040"/>
    </source>
</evidence>
<dbReference type="AlphaFoldDB" id="A0A8I6SH13"/>
<evidence type="ECO:0000256" key="1">
    <source>
        <dbReference type="SAM" id="Phobius"/>
    </source>
</evidence>
<keyword evidence="1" id="KW-1133">Transmembrane helix</keyword>
<dbReference type="Proteomes" id="UP000494040">
    <property type="component" value="Unassembled WGS sequence"/>
</dbReference>
<proteinExistence type="predicted"/>
<accession>A0A8I6SH13</accession>
<keyword evidence="1" id="KW-0812">Transmembrane</keyword>
<dbReference type="EnsemblMetazoa" id="XM_024225354.1">
    <property type="protein sequence ID" value="XP_024081122.1"/>
    <property type="gene ID" value="LOC106669349"/>
</dbReference>